<reference evidence="1" key="1">
    <citation type="submission" date="2021-06" db="EMBL/GenBank/DDBJ databases">
        <authorList>
            <person name="Kallberg Y."/>
            <person name="Tangrot J."/>
            <person name="Rosling A."/>
        </authorList>
    </citation>
    <scope>NUCLEOTIDE SEQUENCE</scope>
    <source>
        <strain evidence="1">MA461A</strain>
    </source>
</reference>
<protein>
    <submittedName>
        <fullName evidence="1">2016_t:CDS:1</fullName>
    </submittedName>
</protein>
<dbReference type="EMBL" id="CAJVQC010016050">
    <property type="protein sequence ID" value="CAG8672875.1"/>
    <property type="molecule type" value="Genomic_DNA"/>
</dbReference>
<evidence type="ECO:0000313" key="1">
    <source>
        <dbReference type="EMBL" id="CAG8672875.1"/>
    </source>
</evidence>
<proteinExistence type="predicted"/>
<accession>A0ACA9NRU8</accession>
<evidence type="ECO:0000313" key="2">
    <source>
        <dbReference type="Proteomes" id="UP000789920"/>
    </source>
</evidence>
<organism evidence="1 2">
    <name type="scientific">Racocetra persica</name>
    <dbReference type="NCBI Taxonomy" id="160502"/>
    <lineage>
        <taxon>Eukaryota</taxon>
        <taxon>Fungi</taxon>
        <taxon>Fungi incertae sedis</taxon>
        <taxon>Mucoromycota</taxon>
        <taxon>Glomeromycotina</taxon>
        <taxon>Glomeromycetes</taxon>
        <taxon>Diversisporales</taxon>
        <taxon>Gigasporaceae</taxon>
        <taxon>Racocetra</taxon>
    </lineage>
</organism>
<name>A0ACA9NRU8_9GLOM</name>
<feature type="non-terminal residue" evidence="1">
    <location>
        <position position="1"/>
    </location>
</feature>
<gene>
    <name evidence="1" type="ORF">RPERSI_LOCUS8758</name>
</gene>
<sequence>KKNKDILTEDGNFDQTKLVDLREKAKEANKKTGLEDGTMPYGEFEIINDEEVVLDIGHYSKPGVNFKTFRKGENTYNIVQSAEGGHEFESLFSSKKTLILEKTIEDDLKEAKAYVLDNLNRLKGILISNKDPNNNTLATPKQLIEYFDIVNKAIRNVENQLDLSYAKTAEISRLHPDILADGFNWKNGIKNKTNIDGLRDFSLYSSDAICDLAKKRALNDLTKLKGNLKDEEVNAAVNKVKRDTIPEGEIRDAIIELKVEAMETERDDWKARVKEVIGEAKETVLKYQKDLTTAKAEALTALQNQQGDVDDANINNQIRAIETLKGQEKEIELNEAKKNILTGLENLQDATITDADINRGISRNSNENITGTDNWKNDLKSAKQKALDDLKKLKENLNDGDINDAAEKIQADILPADTNNEIKSTEELTRYVHVITDAISKVKGTTDIKNAKIHAANRLGIFKGTLNDNDITVAANEIEPNSTSRAIWTQKLQANDSIITNAEQLSHYVKIITRAINKLNTDHDLKQAKVQTRVALQNLIQTSGLTDDQINAKIVEFSPGIPAGNTNWHDKLKENDTTLTDAKALAKHVTLLTRSITASKGADATTELNQVKGERNNLEGQVKLVRSELSIGTDVTDVVNNKLTAADLADYKTAKTNLTTRKNEIKHAIDNNTIPNN</sequence>
<comment type="caution">
    <text evidence="1">The sequence shown here is derived from an EMBL/GenBank/DDBJ whole genome shotgun (WGS) entry which is preliminary data.</text>
</comment>
<keyword evidence="2" id="KW-1185">Reference proteome</keyword>
<dbReference type="Proteomes" id="UP000789920">
    <property type="component" value="Unassembled WGS sequence"/>
</dbReference>